<dbReference type="PaxDb" id="2903-EOD28151"/>
<accession>A0A0D3JXB6</accession>
<dbReference type="HOGENOM" id="CLU_017595_1_1_1"/>
<evidence type="ECO:0000256" key="3">
    <source>
        <dbReference type="ARBA" id="ARBA00022475"/>
    </source>
</evidence>
<dbReference type="InterPro" id="IPR027417">
    <property type="entry name" value="P-loop_NTPase"/>
</dbReference>
<keyword evidence="9" id="KW-0067">ATP-binding</keyword>
<comment type="subcellular location">
    <subcellularLocation>
        <location evidence="2">Cell membrane</location>
        <topology evidence="2">Peripheral membrane protein</topology>
        <orientation evidence="2">Cytoplasmic side</orientation>
    </subcellularLocation>
    <subcellularLocation>
        <location evidence="1">Endosome membrane</location>
        <topology evidence="1">Peripheral membrane protein</topology>
        <orientation evidence="1">Cytoplasmic side</orientation>
    </subcellularLocation>
</comment>
<evidence type="ECO:0000256" key="10">
    <source>
        <dbReference type="ARBA" id="ARBA00023136"/>
    </source>
</evidence>
<protein>
    <submittedName>
        <fullName evidence="15">Uncharacterized protein</fullName>
    </submittedName>
</protein>
<dbReference type="PANTHER" id="PTHR11216:SF31">
    <property type="entry name" value="AT21416P"/>
    <property type="match status" value="1"/>
</dbReference>
<name>A0A0D3JXB6_EMIH1</name>
<evidence type="ECO:0000256" key="2">
    <source>
        <dbReference type="ARBA" id="ARBA00004413"/>
    </source>
</evidence>
<dbReference type="GO" id="GO:0005525">
    <property type="term" value="F:GTP binding"/>
    <property type="evidence" value="ECO:0007669"/>
    <property type="project" value="InterPro"/>
</dbReference>
<dbReference type="Pfam" id="PF16880">
    <property type="entry name" value="EHD_N"/>
    <property type="match status" value="1"/>
</dbReference>
<evidence type="ECO:0000256" key="1">
    <source>
        <dbReference type="ARBA" id="ARBA00004125"/>
    </source>
</evidence>
<dbReference type="Proteomes" id="UP000013827">
    <property type="component" value="Unassembled WGS sequence"/>
</dbReference>
<dbReference type="GO" id="GO:0005509">
    <property type="term" value="F:calcium ion binding"/>
    <property type="evidence" value="ECO:0007669"/>
    <property type="project" value="InterPro"/>
</dbReference>
<proteinExistence type="predicted"/>
<dbReference type="PROSITE" id="PS51718">
    <property type="entry name" value="G_DYNAMIN_2"/>
    <property type="match status" value="1"/>
</dbReference>
<dbReference type="PROSITE" id="PS00018">
    <property type="entry name" value="EF_HAND_1"/>
    <property type="match status" value="1"/>
</dbReference>
<evidence type="ECO:0000256" key="9">
    <source>
        <dbReference type="ARBA" id="ARBA00022840"/>
    </source>
</evidence>
<dbReference type="CDD" id="cd09913">
    <property type="entry name" value="EHD"/>
    <property type="match status" value="1"/>
</dbReference>
<keyword evidence="5" id="KW-0479">Metal-binding</keyword>
<keyword evidence="3" id="KW-1003">Cell membrane</keyword>
<dbReference type="eggNOG" id="KOG1954">
    <property type="taxonomic scope" value="Eukaryota"/>
</dbReference>
<dbReference type="SUPFAM" id="SSF52540">
    <property type="entry name" value="P-loop containing nucleoside triphosphate hydrolases"/>
    <property type="match status" value="1"/>
</dbReference>
<dbReference type="GO" id="GO:0006897">
    <property type="term" value="P:endocytosis"/>
    <property type="evidence" value="ECO:0007669"/>
    <property type="project" value="TreeGrafter"/>
</dbReference>
<dbReference type="InterPro" id="IPR031692">
    <property type="entry name" value="EHD_N"/>
</dbReference>
<dbReference type="PROSITE" id="PS50222">
    <property type="entry name" value="EF_HAND_2"/>
    <property type="match status" value="1"/>
</dbReference>
<dbReference type="InterPro" id="IPR022812">
    <property type="entry name" value="Dynamin"/>
</dbReference>
<evidence type="ECO:0000256" key="11">
    <source>
        <dbReference type="SAM" id="MobiDB-lite"/>
    </source>
</evidence>
<dbReference type="Gene3D" id="1.10.268.20">
    <property type="match status" value="1"/>
</dbReference>
<evidence type="ECO:0000313" key="15">
    <source>
        <dbReference type="EnsemblProtists" id="EOD28151"/>
    </source>
</evidence>
<feature type="compositionally biased region" description="Pro residues" evidence="11">
    <location>
        <begin position="419"/>
        <end position="443"/>
    </location>
</feature>
<dbReference type="AlphaFoldDB" id="A0A0D3JXB6"/>
<dbReference type="STRING" id="2903.R1EYW4"/>
<dbReference type="Pfam" id="PF00350">
    <property type="entry name" value="Dynamin_N"/>
    <property type="match status" value="1"/>
</dbReference>
<evidence type="ECO:0000259" key="12">
    <source>
        <dbReference type="PROSITE" id="PS50031"/>
    </source>
</evidence>
<reference evidence="16" key="1">
    <citation type="journal article" date="2013" name="Nature">
        <title>Pan genome of the phytoplankton Emiliania underpins its global distribution.</title>
        <authorList>
            <person name="Read B.A."/>
            <person name="Kegel J."/>
            <person name="Klute M.J."/>
            <person name="Kuo A."/>
            <person name="Lefebvre S.C."/>
            <person name="Maumus F."/>
            <person name="Mayer C."/>
            <person name="Miller J."/>
            <person name="Monier A."/>
            <person name="Salamov A."/>
            <person name="Young J."/>
            <person name="Aguilar M."/>
            <person name="Claverie J.M."/>
            <person name="Frickenhaus S."/>
            <person name="Gonzalez K."/>
            <person name="Herman E.K."/>
            <person name="Lin Y.C."/>
            <person name="Napier J."/>
            <person name="Ogata H."/>
            <person name="Sarno A.F."/>
            <person name="Shmutz J."/>
            <person name="Schroeder D."/>
            <person name="de Vargas C."/>
            <person name="Verret F."/>
            <person name="von Dassow P."/>
            <person name="Valentin K."/>
            <person name="Van de Peer Y."/>
            <person name="Wheeler G."/>
            <person name="Dacks J.B."/>
            <person name="Delwiche C.F."/>
            <person name="Dyhrman S.T."/>
            <person name="Glockner G."/>
            <person name="John U."/>
            <person name="Richards T."/>
            <person name="Worden A.Z."/>
            <person name="Zhang X."/>
            <person name="Grigoriev I.V."/>
            <person name="Allen A.E."/>
            <person name="Bidle K."/>
            <person name="Borodovsky M."/>
            <person name="Bowler C."/>
            <person name="Brownlee C."/>
            <person name="Cock J.M."/>
            <person name="Elias M."/>
            <person name="Gladyshev V.N."/>
            <person name="Groth M."/>
            <person name="Guda C."/>
            <person name="Hadaegh A."/>
            <person name="Iglesias-Rodriguez M.D."/>
            <person name="Jenkins J."/>
            <person name="Jones B.M."/>
            <person name="Lawson T."/>
            <person name="Leese F."/>
            <person name="Lindquist E."/>
            <person name="Lobanov A."/>
            <person name="Lomsadze A."/>
            <person name="Malik S.B."/>
            <person name="Marsh M.E."/>
            <person name="Mackinder L."/>
            <person name="Mock T."/>
            <person name="Mueller-Roeber B."/>
            <person name="Pagarete A."/>
            <person name="Parker M."/>
            <person name="Probert I."/>
            <person name="Quesneville H."/>
            <person name="Raines C."/>
            <person name="Rensing S.A."/>
            <person name="Riano-Pachon D.M."/>
            <person name="Richier S."/>
            <person name="Rokitta S."/>
            <person name="Shiraiwa Y."/>
            <person name="Soanes D.M."/>
            <person name="van der Giezen M."/>
            <person name="Wahlund T.M."/>
            <person name="Williams B."/>
            <person name="Wilson W."/>
            <person name="Wolfe G."/>
            <person name="Wurch L.L."/>
        </authorList>
    </citation>
    <scope>NUCLEOTIDE SEQUENCE</scope>
</reference>
<dbReference type="RefSeq" id="XP_005780580.1">
    <property type="nucleotide sequence ID" value="XM_005780523.1"/>
</dbReference>
<feature type="region of interest" description="Disordered" evidence="11">
    <location>
        <begin position="397"/>
        <end position="464"/>
    </location>
</feature>
<evidence type="ECO:0000256" key="5">
    <source>
        <dbReference type="ARBA" id="ARBA00022723"/>
    </source>
</evidence>
<dbReference type="GeneID" id="17273696"/>
<keyword evidence="16" id="KW-1185">Reference proteome</keyword>
<dbReference type="InterPro" id="IPR002048">
    <property type="entry name" value="EF_hand_dom"/>
</dbReference>
<dbReference type="SMART" id="SM00027">
    <property type="entry name" value="EH"/>
    <property type="match status" value="1"/>
</dbReference>
<dbReference type="InterPro" id="IPR000261">
    <property type="entry name" value="EH_dom"/>
</dbReference>
<dbReference type="GO" id="GO:0016197">
    <property type="term" value="P:endosomal transport"/>
    <property type="evidence" value="ECO:0007669"/>
    <property type="project" value="TreeGrafter"/>
</dbReference>
<dbReference type="GO" id="GO:0005524">
    <property type="term" value="F:ATP binding"/>
    <property type="evidence" value="ECO:0007669"/>
    <property type="project" value="UniProtKB-KW"/>
</dbReference>
<dbReference type="Pfam" id="PF18150">
    <property type="entry name" value="DUF5600"/>
    <property type="match status" value="1"/>
</dbReference>
<dbReference type="InterPro" id="IPR018247">
    <property type="entry name" value="EF_Hand_1_Ca_BS"/>
</dbReference>
<dbReference type="EnsemblProtists" id="EOD28151">
    <property type="protein sequence ID" value="EOD28151"/>
    <property type="gene ID" value="EMIHUDRAFT_443014"/>
</dbReference>
<reference evidence="15" key="2">
    <citation type="submission" date="2024-10" db="UniProtKB">
        <authorList>
            <consortium name="EnsemblProtists"/>
        </authorList>
    </citation>
    <scope>IDENTIFICATION</scope>
</reference>
<dbReference type="CDD" id="cd00052">
    <property type="entry name" value="EH"/>
    <property type="match status" value="1"/>
</dbReference>
<keyword evidence="7" id="KW-0967">Endosome</keyword>
<organism evidence="15 16">
    <name type="scientific">Emiliania huxleyi (strain CCMP1516)</name>
    <dbReference type="NCBI Taxonomy" id="280463"/>
    <lineage>
        <taxon>Eukaryota</taxon>
        <taxon>Haptista</taxon>
        <taxon>Haptophyta</taxon>
        <taxon>Prymnesiophyceae</taxon>
        <taxon>Isochrysidales</taxon>
        <taxon>Noelaerhabdaceae</taxon>
        <taxon>Emiliania</taxon>
    </lineage>
</organism>
<evidence type="ECO:0000259" key="13">
    <source>
        <dbReference type="PROSITE" id="PS50222"/>
    </source>
</evidence>
<dbReference type="InterPro" id="IPR011992">
    <property type="entry name" value="EF-hand-dom_pair"/>
</dbReference>
<dbReference type="Gene3D" id="1.10.238.10">
    <property type="entry name" value="EF-hand"/>
    <property type="match status" value="1"/>
</dbReference>
<dbReference type="OMA" id="LMIGQYS"/>
<evidence type="ECO:0000256" key="6">
    <source>
        <dbReference type="ARBA" id="ARBA00022741"/>
    </source>
</evidence>
<dbReference type="PANTHER" id="PTHR11216">
    <property type="entry name" value="EH DOMAIN"/>
    <property type="match status" value="1"/>
</dbReference>
<dbReference type="GO" id="GO:0010008">
    <property type="term" value="C:endosome membrane"/>
    <property type="evidence" value="ECO:0007669"/>
    <property type="project" value="UniProtKB-SubCell"/>
</dbReference>
<feature type="domain" description="Dynamin-type G" evidence="14">
    <location>
        <begin position="48"/>
        <end position="280"/>
    </location>
</feature>
<evidence type="ECO:0000259" key="14">
    <source>
        <dbReference type="PROSITE" id="PS51718"/>
    </source>
</evidence>
<sequence length="562" mass="62160">MPKKEPVAEIFESVSDGLKQLYRSKIRPIEEAYKFGEFYSPYMNDSDFDAKPMVLLLGQYSVGKTSFIKYLLGRDFPGAHIGPEPTTDRFIAVMHGQEDKTTPGNALAVSANMPFRGLEMFGNGFLSKFQGAQLDSPLLHHVTLIDTPGVLSGEKQRIGRTYSFTEVCAWFASRADVILLLFDAHKLDISDEFKEAIEALKGHDDKIRVVLNKADAVDSQKLLRIYGALMWSLGKVIKTPECMRVYIGSFWDQPLRGSEWSRQLFEMEMRDLLTDLKNVPKNAAVRKVNELVKRVRLAKAHAYIVGHLKKEMPSYFGAQKAQAKLLANIEEHFLKVHRAHSLPVGDFPDVAKFRAVMEGHDLTKFPKLDTKAIAAMEHVLAHEIPKLMAQFPQEGTVSHSNSAVGSALTHVEAHVRSTTPPPQQIAYAPPPPQQQQPPPPPPQSSSEQVGSNPYGAAPPPAVAWSVSPEDKARYDEVFGTLAPAGGKASGQTVRPILERSQLPVDVLRQVWNLSDIDRDGALDADEFAVAMHLTRECTAGRSLPATLPADVCPPSKRHLLPS</sequence>
<evidence type="ECO:0000256" key="4">
    <source>
        <dbReference type="ARBA" id="ARBA00022553"/>
    </source>
</evidence>
<dbReference type="InterPro" id="IPR030381">
    <property type="entry name" value="G_DYNAMIN_dom"/>
</dbReference>
<evidence type="ECO:0000313" key="16">
    <source>
        <dbReference type="Proteomes" id="UP000013827"/>
    </source>
</evidence>
<keyword evidence="10" id="KW-0472">Membrane</keyword>
<feature type="domain" description="EF-hand" evidence="13">
    <location>
        <begin position="502"/>
        <end position="537"/>
    </location>
</feature>
<dbReference type="InterPro" id="IPR045063">
    <property type="entry name" value="Dynamin_N"/>
</dbReference>
<dbReference type="Gene3D" id="3.40.50.300">
    <property type="entry name" value="P-loop containing nucleotide triphosphate hydrolases"/>
    <property type="match status" value="1"/>
</dbReference>
<dbReference type="Pfam" id="PF12763">
    <property type="entry name" value="EH"/>
    <property type="match status" value="1"/>
</dbReference>
<keyword evidence="8" id="KW-0106">Calcium</keyword>
<feature type="domain" description="EH" evidence="12">
    <location>
        <begin position="470"/>
        <end position="558"/>
    </location>
</feature>
<dbReference type="FunFam" id="3.40.50.300:FF:000147">
    <property type="entry name" value="EH domain-containing protein 1"/>
    <property type="match status" value="1"/>
</dbReference>
<dbReference type="KEGG" id="ehx:EMIHUDRAFT_443014"/>
<dbReference type="PRINTS" id="PR00195">
    <property type="entry name" value="DYNAMIN"/>
</dbReference>
<keyword evidence="4" id="KW-0597">Phosphoprotein</keyword>
<evidence type="ECO:0000256" key="8">
    <source>
        <dbReference type="ARBA" id="ARBA00022837"/>
    </source>
</evidence>
<dbReference type="InterPro" id="IPR040990">
    <property type="entry name" value="DUF5600"/>
</dbReference>
<dbReference type="SUPFAM" id="SSF47473">
    <property type="entry name" value="EF-hand"/>
    <property type="match status" value="1"/>
</dbReference>
<dbReference type="PROSITE" id="PS50031">
    <property type="entry name" value="EH"/>
    <property type="match status" value="1"/>
</dbReference>
<dbReference type="GO" id="GO:0005886">
    <property type="term" value="C:plasma membrane"/>
    <property type="evidence" value="ECO:0007669"/>
    <property type="project" value="UniProtKB-SubCell"/>
</dbReference>
<keyword evidence="6" id="KW-0547">Nucleotide-binding</keyword>
<evidence type="ECO:0000256" key="7">
    <source>
        <dbReference type="ARBA" id="ARBA00022753"/>
    </source>
</evidence>